<name>A0A1Y1QAB7_9GAMM</name>
<dbReference type="Proteomes" id="UP000192491">
    <property type="component" value="Unassembled WGS sequence"/>
</dbReference>
<comment type="caution">
    <text evidence="1">The sequence shown here is derived from an EMBL/GenBank/DDBJ whole genome shotgun (WGS) entry which is preliminary data.</text>
</comment>
<dbReference type="AlphaFoldDB" id="A0A1Y1QAB7"/>
<evidence type="ECO:0000313" key="1">
    <source>
        <dbReference type="EMBL" id="OQX01102.1"/>
    </source>
</evidence>
<organism evidence="1 2">
    <name type="scientific">Thiothrix lacustris</name>
    <dbReference type="NCBI Taxonomy" id="525917"/>
    <lineage>
        <taxon>Bacteria</taxon>
        <taxon>Pseudomonadati</taxon>
        <taxon>Pseudomonadota</taxon>
        <taxon>Gammaproteobacteria</taxon>
        <taxon>Thiotrichales</taxon>
        <taxon>Thiotrichaceae</taxon>
        <taxon>Thiothrix</taxon>
    </lineage>
</organism>
<gene>
    <name evidence="1" type="ORF">BWK73_47200</name>
</gene>
<reference evidence="1 2" key="1">
    <citation type="submission" date="2017-01" db="EMBL/GenBank/DDBJ databases">
        <title>Novel large sulfur bacteria in the metagenomes of groundwater-fed chemosynthetic microbial mats in the Lake Huron basin.</title>
        <authorList>
            <person name="Sharrar A.M."/>
            <person name="Flood B.E."/>
            <person name="Bailey J.V."/>
            <person name="Jones D.S."/>
            <person name="Biddanda B."/>
            <person name="Ruberg S.A."/>
            <person name="Marcus D.N."/>
            <person name="Dick G.J."/>
        </authorList>
    </citation>
    <scope>NUCLEOTIDE SEQUENCE [LARGE SCALE GENOMIC DNA]</scope>
    <source>
        <strain evidence="1">A8</strain>
    </source>
</reference>
<accession>A0A1Y1QAB7</accession>
<evidence type="ECO:0000313" key="2">
    <source>
        <dbReference type="Proteomes" id="UP000192491"/>
    </source>
</evidence>
<proteinExistence type="predicted"/>
<dbReference type="EMBL" id="MTEJ01000607">
    <property type="protein sequence ID" value="OQX01102.1"/>
    <property type="molecule type" value="Genomic_DNA"/>
</dbReference>
<sequence>MQGIGVRGASCHALENIPRLVGIAAAACTAFHRLRHIAEDELQFAEVADFSSYLFPIFLFKKVICSSLQGFR</sequence>
<protein>
    <submittedName>
        <fullName evidence="1">Uncharacterized protein</fullName>
    </submittedName>
</protein>